<feature type="region of interest" description="Disordered" evidence="1">
    <location>
        <begin position="252"/>
        <end position="284"/>
    </location>
</feature>
<name>E0XW77_9BACT</name>
<evidence type="ECO:0000313" key="2">
    <source>
        <dbReference type="EMBL" id="ADI18668.1"/>
    </source>
</evidence>
<feature type="compositionally biased region" description="Polar residues" evidence="1">
    <location>
        <begin position="305"/>
        <end position="325"/>
    </location>
</feature>
<sequence>MDLLDRSRHSQPASSCLLSPASCLLRASRRHCRDHGFEHDQAVGAAEDRLTRPLRMRHQTNHVPRGVAHPGDRGERPVRIGGVRHGPVGGAVAEQHLPVRLDRRDRLRAGIVVPLAMRDRQLQHLPDRGATGERRVGLLHTHVDVLAEKLQPAIREQRALEQTRLEQHLEPVADTDDRPSRVGELAHTGHDWRKPGNRAGPQVVAVGEPTGQHDDIGAMEIGVLVPDELRLLPQDMLGRVVRVVITVGTGKLDDREHHHHDGAAPRTPPERSAETPMPHSAPARRACARLGITILTGLRPEPHPSSANIVATQPNAPRSDSTGRPNRTWRSRPASF</sequence>
<evidence type="ECO:0000256" key="1">
    <source>
        <dbReference type="SAM" id="MobiDB-lite"/>
    </source>
</evidence>
<reference evidence="2" key="1">
    <citation type="journal article" date="2011" name="Environ. Microbiol.">
        <title>Time-series analyses of Monterey Bay coastal microbial picoplankton using a 'genome proxy' microarray.</title>
        <authorList>
            <person name="Rich V.I."/>
            <person name="Pham V.D."/>
            <person name="Eppley J."/>
            <person name="Shi Y."/>
            <person name="DeLong E.F."/>
        </authorList>
    </citation>
    <scope>NUCLEOTIDE SEQUENCE</scope>
</reference>
<protein>
    <submittedName>
        <fullName evidence="2">Uncharacterized protein</fullName>
    </submittedName>
</protein>
<feature type="compositionally biased region" description="Basic and acidic residues" evidence="1">
    <location>
        <begin position="252"/>
        <end position="273"/>
    </location>
</feature>
<proteinExistence type="predicted"/>
<feature type="region of interest" description="Disordered" evidence="1">
    <location>
        <begin position="297"/>
        <end position="336"/>
    </location>
</feature>
<feature type="region of interest" description="Disordered" evidence="1">
    <location>
        <begin position="172"/>
        <end position="198"/>
    </location>
</feature>
<dbReference type="EMBL" id="GU474896">
    <property type="protein sequence ID" value="ADI18668.1"/>
    <property type="molecule type" value="Genomic_DNA"/>
</dbReference>
<feature type="compositionally biased region" description="Basic and acidic residues" evidence="1">
    <location>
        <begin position="172"/>
        <end position="181"/>
    </location>
</feature>
<organism evidence="2">
    <name type="scientific">uncultured Acidobacteria bacterium HF4000_26D02</name>
    <dbReference type="NCBI Taxonomy" id="710731"/>
    <lineage>
        <taxon>Bacteria</taxon>
        <taxon>Pseudomonadati</taxon>
        <taxon>Acidobacteriota</taxon>
        <taxon>environmental samples</taxon>
    </lineage>
</organism>
<dbReference type="AlphaFoldDB" id="E0XW77"/>
<accession>E0XW77</accession>